<evidence type="ECO:0000313" key="2">
    <source>
        <dbReference type="EMBL" id="EYF08381.1"/>
    </source>
</evidence>
<proteinExistence type="predicted"/>
<dbReference type="AlphaFoldDB" id="A0A017TIC3"/>
<feature type="region of interest" description="Disordered" evidence="1">
    <location>
        <begin position="18"/>
        <end position="171"/>
    </location>
</feature>
<reference evidence="2 3" key="1">
    <citation type="submission" date="2013-05" db="EMBL/GenBank/DDBJ databases">
        <title>Genome assembly of Chondromyces apiculatus DSM 436.</title>
        <authorList>
            <person name="Sharma G."/>
            <person name="Khatri I."/>
            <person name="Kaur C."/>
            <person name="Mayilraj S."/>
            <person name="Subramanian S."/>
        </authorList>
    </citation>
    <scope>NUCLEOTIDE SEQUENCE [LARGE SCALE GENOMIC DNA]</scope>
    <source>
        <strain evidence="2 3">DSM 436</strain>
    </source>
</reference>
<name>A0A017TIC3_9BACT</name>
<evidence type="ECO:0000313" key="3">
    <source>
        <dbReference type="Proteomes" id="UP000019678"/>
    </source>
</evidence>
<organism evidence="2 3">
    <name type="scientific">Chondromyces apiculatus DSM 436</name>
    <dbReference type="NCBI Taxonomy" id="1192034"/>
    <lineage>
        <taxon>Bacteria</taxon>
        <taxon>Pseudomonadati</taxon>
        <taxon>Myxococcota</taxon>
        <taxon>Polyangia</taxon>
        <taxon>Polyangiales</taxon>
        <taxon>Polyangiaceae</taxon>
        <taxon>Chondromyces</taxon>
    </lineage>
</organism>
<accession>A0A017TIC3</accession>
<feature type="compositionally biased region" description="Low complexity" evidence="1">
    <location>
        <begin position="61"/>
        <end position="72"/>
    </location>
</feature>
<dbReference type="RefSeq" id="WP_044235876.1">
    <property type="nucleotide sequence ID" value="NZ_ASRX01000004.1"/>
</dbReference>
<protein>
    <submittedName>
        <fullName evidence="2">Uncharacterized protein</fullName>
    </submittedName>
</protein>
<gene>
    <name evidence="2" type="ORF">CAP_4997</name>
</gene>
<dbReference type="Proteomes" id="UP000019678">
    <property type="component" value="Unassembled WGS sequence"/>
</dbReference>
<dbReference type="EMBL" id="ASRX01000004">
    <property type="protein sequence ID" value="EYF08381.1"/>
    <property type="molecule type" value="Genomic_DNA"/>
</dbReference>
<feature type="compositionally biased region" description="Basic and acidic residues" evidence="1">
    <location>
        <begin position="18"/>
        <end position="27"/>
    </location>
</feature>
<comment type="caution">
    <text evidence="2">The sequence shown here is derived from an EMBL/GenBank/DDBJ whole genome shotgun (WGS) entry which is preliminary data.</text>
</comment>
<keyword evidence="3" id="KW-1185">Reference proteome</keyword>
<dbReference type="PROSITE" id="PS51257">
    <property type="entry name" value="PROKAR_LIPOPROTEIN"/>
    <property type="match status" value="1"/>
</dbReference>
<evidence type="ECO:0000256" key="1">
    <source>
        <dbReference type="SAM" id="MobiDB-lite"/>
    </source>
</evidence>
<sequence length="171" mass="17987">MRWLILVAAGVLGLSACRADEEGDRALGAEPPTPIEASERPDLPTMRDGTPSAGPATDVTASPPVRAPSAPSMTETQPRSSMPGPVITPETRSEGTTRATPSYTPPDAYRAPREDLPPGMPGGTQREMQPSEPRPTPEVPPGTRHEVQPSSPPPIFPPEGIAPGRDNGSFR</sequence>